<dbReference type="RefSeq" id="WP_128911236.1">
    <property type="nucleotide sequence ID" value="NZ_RDSM01000001.1"/>
</dbReference>
<proteinExistence type="predicted"/>
<dbReference type="Gene3D" id="3.30.160.100">
    <property type="entry name" value="Ribosome hibernation promotion factor-like"/>
    <property type="match status" value="1"/>
</dbReference>
<comment type="caution">
    <text evidence="1">The sequence shown here is derived from an EMBL/GenBank/DDBJ whole genome shotgun (WGS) entry which is preliminary data.</text>
</comment>
<organism evidence="1 2">
    <name type="scientific">Granulicella sibirica</name>
    <dbReference type="NCBI Taxonomy" id="2479048"/>
    <lineage>
        <taxon>Bacteria</taxon>
        <taxon>Pseudomonadati</taxon>
        <taxon>Acidobacteriota</taxon>
        <taxon>Terriglobia</taxon>
        <taxon>Terriglobales</taxon>
        <taxon>Acidobacteriaceae</taxon>
        <taxon>Granulicella</taxon>
    </lineage>
</organism>
<dbReference type="Proteomes" id="UP000289437">
    <property type="component" value="Unassembled WGS sequence"/>
</dbReference>
<protein>
    <submittedName>
        <fullName evidence="1">Ribosome-associated protein Y (PSrp-1)</fullName>
    </submittedName>
</protein>
<reference evidence="2" key="2">
    <citation type="submission" date="2019-02" db="EMBL/GenBank/DDBJ databases">
        <title>Granulicella sibirica sp. nov., a psychrotolerant acidobacterium isolated from an organic soil layer in forested tundra, West Siberia.</title>
        <authorList>
            <person name="Oshkin I.Y."/>
            <person name="Kulichevskaya I.S."/>
            <person name="Rijpstra W.I.C."/>
            <person name="Sinninghe Damste J.S."/>
            <person name="Rakitin A.L."/>
            <person name="Ravin N.V."/>
            <person name="Dedysh S.N."/>
        </authorList>
    </citation>
    <scope>NUCLEOTIDE SEQUENCE [LARGE SCALE GENOMIC DNA]</scope>
    <source>
        <strain evidence="2">AF10</strain>
    </source>
</reference>
<dbReference type="Pfam" id="PF02482">
    <property type="entry name" value="Ribosomal_S30AE"/>
    <property type="match status" value="1"/>
</dbReference>
<keyword evidence="2" id="KW-1185">Reference proteome</keyword>
<dbReference type="NCBIfam" id="TIGR00741">
    <property type="entry name" value="yfiA"/>
    <property type="match status" value="1"/>
</dbReference>
<reference evidence="1 2" key="1">
    <citation type="submission" date="2018-11" db="EMBL/GenBank/DDBJ databases">
        <authorList>
            <person name="Mardanov A.V."/>
            <person name="Ravin N.V."/>
            <person name="Dedysh S.N."/>
        </authorList>
    </citation>
    <scope>NUCLEOTIDE SEQUENCE [LARGE SCALE GENOMIC DNA]</scope>
    <source>
        <strain evidence="1 2">AF10</strain>
    </source>
</reference>
<name>A0A4Q0T4R9_9BACT</name>
<dbReference type="SUPFAM" id="SSF69754">
    <property type="entry name" value="Ribosome binding protein Y (YfiA homologue)"/>
    <property type="match status" value="1"/>
</dbReference>
<dbReference type="InterPro" id="IPR003489">
    <property type="entry name" value="RHF/RaiA"/>
</dbReference>
<dbReference type="OrthoDB" id="115350at2"/>
<dbReference type="InterPro" id="IPR036567">
    <property type="entry name" value="RHF-like"/>
</dbReference>
<gene>
    <name evidence="1" type="ORF">GRAN_0309</name>
</gene>
<dbReference type="AlphaFoldDB" id="A0A4Q0T4R9"/>
<evidence type="ECO:0000313" key="2">
    <source>
        <dbReference type="Proteomes" id="UP000289437"/>
    </source>
</evidence>
<evidence type="ECO:0000313" key="1">
    <source>
        <dbReference type="EMBL" id="RXH56999.1"/>
    </source>
</evidence>
<sequence length="116" mass="12705">MNIEYTGRHTTVTAKQKAQAAAGLTRIGEMIGGACSAHVILTVDKYRQMAEISVLCKGQTLVANCEGTDMEAALHDALAKLEQQWVRHNQKTTTMKRHPKGIGMRDTVLEQVDIAV</sequence>
<dbReference type="EMBL" id="RDSM01000001">
    <property type="protein sequence ID" value="RXH56999.1"/>
    <property type="molecule type" value="Genomic_DNA"/>
</dbReference>
<accession>A0A4Q0T4R9</accession>